<protein>
    <submittedName>
        <fullName evidence="4">Glycoside hydrolase family 3 C-terminal domain-containing protein</fullName>
    </submittedName>
</protein>
<dbReference type="InterPro" id="IPR001764">
    <property type="entry name" value="Glyco_hydro_3_N"/>
</dbReference>
<evidence type="ECO:0000313" key="5">
    <source>
        <dbReference type="Proteomes" id="UP000595841"/>
    </source>
</evidence>
<dbReference type="Pfam" id="PF00933">
    <property type="entry name" value="Glyco_hydro_3"/>
    <property type="match status" value="1"/>
</dbReference>
<accession>A0A974PBY9</accession>
<dbReference type="SMART" id="SM01217">
    <property type="entry name" value="Fn3_like"/>
    <property type="match status" value="1"/>
</dbReference>
<evidence type="ECO:0000256" key="1">
    <source>
        <dbReference type="ARBA" id="ARBA00005336"/>
    </source>
</evidence>
<reference evidence="4 5" key="1">
    <citation type="submission" date="2021-01" db="EMBL/GenBank/DDBJ databases">
        <title>Whole genome sequence of Paenibacillus sonchi LMG 24727 for comparative genomics.</title>
        <authorList>
            <person name="Lee G."/>
            <person name="Kim M.-J."/>
            <person name="Lim K."/>
            <person name="Shin J.-H."/>
        </authorList>
    </citation>
    <scope>NUCLEOTIDE SEQUENCE [LARGE SCALE GENOMIC DNA]</scope>
    <source>
        <strain evidence="4 5">LMG 24727</strain>
    </source>
</reference>
<dbReference type="Gene3D" id="3.40.50.1700">
    <property type="entry name" value="Glycoside hydrolase family 3 C-terminal domain"/>
    <property type="match status" value="1"/>
</dbReference>
<dbReference type="SUPFAM" id="SSF51445">
    <property type="entry name" value="(Trans)glycosidases"/>
    <property type="match status" value="1"/>
</dbReference>
<organism evidence="4 5">
    <name type="scientific">Paenibacillus sonchi</name>
    <dbReference type="NCBI Taxonomy" id="373687"/>
    <lineage>
        <taxon>Bacteria</taxon>
        <taxon>Bacillati</taxon>
        <taxon>Bacillota</taxon>
        <taxon>Bacilli</taxon>
        <taxon>Bacillales</taxon>
        <taxon>Paenibacillaceae</taxon>
        <taxon>Paenibacillus</taxon>
        <taxon>Paenibacillus sonchi group</taxon>
    </lineage>
</organism>
<comment type="similarity">
    <text evidence="1">Belongs to the glycosyl hydrolase 3 family.</text>
</comment>
<dbReference type="KEGG" id="pson:JI735_33270"/>
<dbReference type="Pfam" id="PF01915">
    <property type="entry name" value="Glyco_hydro_3_C"/>
    <property type="match status" value="1"/>
</dbReference>
<dbReference type="SUPFAM" id="SSF52279">
    <property type="entry name" value="Beta-D-glucan exohydrolase, C-terminal domain"/>
    <property type="match status" value="1"/>
</dbReference>
<dbReference type="InterPro" id="IPR050288">
    <property type="entry name" value="Cellulose_deg_GH3"/>
</dbReference>
<dbReference type="PRINTS" id="PR00133">
    <property type="entry name" value="GLHYDRLASE3"/>
</dbReference>
<dbReference type="GO" id="GO:0005975">
    <property type="term" value="P:carbohydrate metabolic process"/>
    <property type="evidence" value="ECO:0007669"/>
    <property type="project" value="InterPro"/>
</dbReference>
<proteinExistence type="inferred from homology"/>
<dbReference type="Proteomes" id="UP000595841">
    <property type="component" value="Chromosome"/>
</dbReference>
<dbReference type="EMBL" id="CP068595">
    <property type="protein sequence ID" value="QQZ61187.1"/>
    <property type="molecule type" value="Genomic_DNA"/>
</dbReference>
<dbReference type="InterPro" id="IPR036881">
    <property type="entry name" value="Glyco_hydro_3_C_sf"/>
</dbReference>
<dbReference type="PANTHER" id="PTHR42715">
    <property type="entry name" value="BETA-GLUCOSIDASE"/>
    <property type="match status" value="1"/>
</dbReference>
<dbReference type="PANTHER" id="PTHR42715:SF10">
    <property type="entry name" value="BETA-GLUCOSIDASE"/>
    <property type="match status" value="1"/>
</dbReference>
<dbReference type="InterPro" id="IPR036962">
    <property type="entry name" value="Glyco_hydro_3_N_sf"/>
</dbReference>
<evidence type="ECO:0000259" key="3">
    <source>
        <dbReference type="SMART" id="SM01217"/>
    </source>
</evidence>
<evidence type="ECO:0000313" key="4">
    <source>
        <dbReference type="EMBL" id="QQZ61187.1"/>
    </source>
</evidence>
<dbReference type="GO" id="GO:0004553">
    <property type="term" value="F:hydrolase activity, hydrolyzing O-glycosyl compounds"/>
    <property type="evidence" value="ECO:0007669"/>
    <property type="project" value="InterPro"/>
</dbReference>
<sequence>MTTFYAPTSPEISKREQTHMETIRALAANCMVLLENDGTLPLSAQTKKVALFGNGARHTVKGGTGSGDVNSRVVVAIEQGLEKAGYTVTTKNWLGEYDQCVAQAKQTYTEKLEAVKKQYGSSAGVLYYLKNPFLEPHVQAVTTKDIHESGTDTAVYVLARNSGEGKDRNNTRGEFQLAEEELEAIRLLAASYKKFILLLNIGGIIDTTELLQIQGINAILMIGQLGNITGFAVTDVLFGKTVPSGKLTDTWASNYLDYPSSDTYSHMNGDVDDEYYSEGIYVGYRYFDTFNITPNYCFGYGKAYTEFSIQTLDITVNEENISVTVEVKNIGKIHPGREVVQIYTSAPAGSLEKPYQELSAFAKTQLLAPGGDEILTISFPVSSMASYSEKEAAWVMEAGTYYIRVGNASRNTKIEAAIHLSSTVKTVQLKNLFPMDEPMEEISSRNISSYSYASEAFEKENAKILTLDPSEILLQLIKYQSERPTYLDQYPDVKITIDEVKNKQFTSEELIAQLTVQEMAELCVGTSGGRATVVANAAITVPGAGGETATLEDRGIRSIVLADGPAGLRLTPHFRATADRELLPGGEIMGFDYNPLPEAGPEGSVDYYQYCTAIPVATSLAQSWDMNLIEHIGKIVGKEMQEFHVHLWLAPGMNIHRNPLCGRNFEYYSEDPLLTGKCAAAETRGVQYYPGQGTTLKHFAANNHEDNRMFTNAHVSERTLREIYLKGFEIAVKESRPLSIMTSYNLINGTHAANHFDLIQSAARDEWGFAGVVMTDWYTSNKLTDEIHKYPISSSPLCIKAGNDLQMPGSQQNIDDIVSAIEAGERA</sequence>
<dbReference type="InterPro" id="IPR017853">
    <property type="entry name" value="GH"/>
</dbReference>
<evidence type="ECO:0000256" key="2">
    <source>
        <dbReference type="ARBA" id="ARBA00022801"/>
    </source>
</evidence>
<keyword evidence="2 4" id="KW-0378">Hydrolase</keyword>
<keyword evidence="5" id="KW-1185">Reference proteome</keyword>
<dbReference type="Gene3D" id="2.60.40.10">
    <property type="entry name" value="Immunoglobulins"/>
    <property type="match status" value="1"/>
</dbReference>
<dbReference type="InterPro" id="IPR002772">
    <property type="entry name" value="Glyco_hydro_3_C"/>
</dbReference>
<dbReference type="InterPro" id="IPR026891">
    <property type="entry name" value="Fn3-like"/>
</dbReference>
<dbReference type="InterPro" id="IPR013783">
    <property type="entry name" value="Ig-like_fold"/>
</dbReference>
<dbReference type="AlphaFoldDB" id="A0A974PBY9"/>
<gene>
    <name evidence="4" type="ORF">JI735_33270</name>
</gene>
<name>A0A974PBY9_9BACL</name>
<dbReference type="Gene3D" id="3.20.20.300">
    <property type="entry name" value="Glycoside hydrolase, family 3, N-terminal domain"/>
    <property type="match status" value="1"/>
</dbReference>
<feature type="domain" description="Fibronectin type III-like" evidence="3">
    <location>
        <begin position="338"/>
        <end position="409"/>
    </location>
</feature>
<dbReference type="Pfam" id="PF14310">
    <property type="entry name" value="Fn3-like"/>
    <property type="match status" value="1"/>
</dbReference>
<dbReference type="RefSeq" id="WP_202676857.1">
    <property type="nucleotide sequence ID" value="NZ_CP068595.1"/>
</dbReference>